<evidence type="ECO:0000256" key="1">
    <source>
        <dbReference type="ARBA" id="ARBA00004141"/>
    </source>
</evidence>
<feature type="transmembrane region" description="Helical" evidence="5">
    <location>
        <begin position="72"/>
        <end position="93"/>
    </location>
</feature>
<organism evidence="6 7">
    <name type="scientific">Protaetiibacter mangrovi</name>
    <dbReference type="NCBI Taxonomy" id="2970926"/>
    <lineage>
        <taxon>Bacteria</taxon>
        <taxon>Bacillati</taxon>
        <taxon>Actinomycetota</taxon>
        <taxon>Actinomycetes</taxon>
        <taxon>Micrococcales</taxon>
        <taxon>Microbacteriaceae</taxon>
        <taxon>Protaetiibacter</taxon>
    </lineage>
</organism>
<dbReference type="Pfam" id="PF13564">
    <property type="entry name" value="DoxX_2"/>
    <property type="match status" value="1"/>
</dbReference>
<dbReference type="RefSeq" id="WP_258797475.1">
    <property type="nucleotide sequence ID" value="NZ_JANTHX010000004.1"/>
</dbReference>
<proteinExistence type="predicted"/>
<evidence type="ECO:0000256" key="5">
    <source>
        <dbReference type="SAM" id="Phobius"/>
    </source>
</evidence>
<protein>
    <submittedName>
        <fullName evidence="6">DoxX family protein</fullName>
    </submittedName>
</protein>
<accession>A0ABT1ZCW4</accession>
<evidence type="ECO:0000256" key="2">
    <source>
        <dbReference type="ARBA" id="ARBA00022692"/>
    </source>
</evidence>
<dbReference type="Proteomes" id="UP001205337">
    <property type="component" value="Unassembled WGS sequence"/>
</dbReference>
<feature type="transmembrane region" description="Helical" evidence="5">
    <location>
        <begin position="6"/>
        <end position="25"/>
    </location>
</feature>
<comment type="caution">
    <text evidence="6">The sequence shown here is derived from an EMBL/GenBank/DDBJ whole genome shotgun (WGS) entry which is preliminary data.</text>
</comment>
<evidence type="ECO:0000256" key="3">
    <source>
        <dbReference type="ARBA" id="ARBA00022989"/>
    </source>
</evidence>
<gene>
    <name evidence="6" type="ORF">NUH29_03050</name>
</gene>
<evidence type="ECO:0000313" key="7">
    <source>
        <dbReference type="Proteomes" id="UP001205337"/>
    </source>
</evidence>
<comment type="subcellular location">
    <subcellularLocation>
        <location evidence="1">Membrane</location>
        <topology evidence="1">Multi-pass membrane protein</topology>
    </subcellularLocation>
</comment>
<dbReference type="InterPro" id="IPR032808">
    <property type="entry name" value="DoxX"/>
</dbReference>
<evidence type="ECO:0000313" key="6">
    <source>
        <dbReference type="EMBL" id="MCS0498526.1"/>
    </source>
</evidence>
<feature type="transmembrane region" description="Helical" evidence="5">
    <location>
        <begin position="100"/>
        <end position="119"/>
    </location>
</feature>
<keyword evidence="2 5" id="KW-0812">Transmembrane</keyword>
<dbReference type="EMBL" id="JANTHX010000004">
    <property type="protein sequence ID" value="MCS0498526.1"/>
    <property type="molecule type" value="Genomic_DNA"/>
</dbReference>
<sequence length="120" mass="12046">MIIAYWIVAGLTALAFLAAGGLKLARSTEQLAASGLAWTEDFPAWAVKLIGAAEVLGAVGLVLPMATGVAPILGPVAAIALAVLMLGAAIVHLRRHEPPIPFALVALATASAVLGFLAIG</sequence>
<evidence type="ECO:0000256" key="4">
    <source>
        <dbReference type="ARBA" id="ARBA00023136"/>
    </source>
</evidence>
<keyword evidence="7" id="KW-1185">Reference proteome</keyword>
<keyword evidence="3 5" id="KW-1133">Transmembrane helix</keyword>
<keyword evidence="4 5" id="KW-0472">Membrane</keyword>
<feature type="transmembrane region" description="Helical" evidence="5">
    <location>
        <begin position="45"/>
        <end position="66"/>
    </location>
</feature>
<name>A0ABT1ZCW4_9MICO</name>
<reference evidence="6 7" key="1">
    <citation type="submission" date="2022-08" db="EMBL/GenBank/DDBJ databases">
        <authorList>
            <person name="Li F."/>
        </authorList>
    </citation>
    <scope>NUCLEOTIDE SEQUENCE [LARGE SCALE GENOMIC DNA]</scope>
    <source>
        <strain evidence="6 7">10F1B-8-1</strain>
    </source>
</reference>